<evidence type="ECO:0008006" key="4">
    <source>
        <dbReference type="Google" id="ProtNLM"/>
    </source>
</evidence>
<name>A0ABR1MML3_9PEZI</name>
<evidence type="ECO:0000313" key="3">
    <source>
        <dbReference type="Proteomes" id="UP001365128"/>
    </source>
</evidence>
<keyword evidence="1" id="KW-1133">Transmembrane helix</keyword>
<keyword evidence="1" id="KW-0472">Membrane</keyword>
<dbReference type="EMBL" id="JBBPDW010000007">
    <property type="protein sequence ID" value="KAK7550733.1"/>
    <property type="molecule type" value="Genomic_DNA"/>
</dbReference>
<sequence length="213" mass="23527">MVSGLGLVVVLVIPLFCFLLPFVVDYFCSLCSLHSHGAWRRSSRSKRLERRRGVDWSTCCSFDARALCYVRAFRHLAISVCPRPHHVAIATLQLMETSSTTLTGFFRDTTTGIRNQLRSALGLVVALTARLSNIQVKVQAARIEPNDGRADGRTRAECSVRCGGRCSGAEHASTLVALEGIPSMPLPANTVPGWMMGKRKRREWKQGENEGLL</sequence>
<comment type="caution">
    <text evidence="2">The sequence shown here is derived from an EMBL/GenBank/DDBJ whole genome shotgun (WGS) entry which is preliminary data.</text>
</comment>
<dbReference type="Proteomes" id="UP001365128">
    <property type="component" value="Unassembled WGS sequence"/>
</dbReference>
<keyword evidence="3" id="KW-1185">Reference proteome</keyword>
<protein>
    <recommendedName>
        <fullName evidence="4">Secreted protein</fullName>
    </recommendedName>
</protein>
<gene>
    <name evidence="2" type="ORF">IWX46DRAFT_421395</name>
</gene>
<proteinExistence type="predicted"/>
<accession>A0ABR1MML3</accession>
<organism evidence="2 3">
    <name type="scientific">Phyllosticta citricarpa</name>
    <dbReference type="NCBI Taxonomy" id="55181"/>
    <lineage>
        <taxon>Eukaryota</taxon>
        <taxon>Fungi</taxon>
        <taxon>Dikarya</taxon>
        <taxon>Ascomycota</taxon>
        <taxon>Pezizomycotina</taxon>
        <taxon>Dothideomycetes</taxon>
        <taxon>Dothideomycetes incertae sedis</taxon>
        <taxon>Botryosphaeriales</taxon>
        <taxon>Phyllostictaceae</taxon>
        <taxon>Phyllosticta</taxon>
    </lineage>
</organism>
<evidence type="ECO:0000313" key="2">
    <source>
        <dbReference type="EMBL" id="KAK7550733.1"/>
    </source>
</evidence>
<keyword evidence="1" id="KW-0812">Transmembrane</keyword>
<feature type="transmembrane region" description="Helical" evidence="1">
    <location>
        <begin position="6"/>
        <end position="33"/>
    </location>
</feature>
<evidence type="ECO:0000256" key="1">
    <source>
        <dbReference type="SAM" id="Phobius"/>
    </source>
</evidence>
<reference evidence="2 3" key="1">
    <citation type="submission" date="2024-04" db="EMBL/GenBank/DDBJ databases">
        <title>Phyllosticta paracitricarpa is synonymous to the EU quarantine fungus P. citricarpa based on phylogenomic analyses.</title>
        <authorList>
            <consortium name="Lawrence Berkeley National Laboratory"/>
            <person name="Van Ingen-Buijs V.A."/>
            <person name="Van Westerhoven A.C."/>
            <person name="Haridas S."/>
            <person name="Skiadas P."/>
            <person name="Martin F."/>
            <person name="Groenewald J.Z."/>
            <person name="Crous P.W."/>
            <person name="Seidl M.F."/>
        </authorList>
    </citation>
    <scope>NUCLEOTIDE SEQUENCE [LARGE SCALE GENOMIC DNA]</scope>
    <source>
        <strain evidence="2 3">CBS 122670</strain>
    </source>
</reference>